<organism evidence="2 3">
    <name type="scientific">Candidatus Pullibacteroides excrementavium</name>
    <dbReference type="NCBI Taxonomy" id="2840905"/>
    <lineage>
        <taxon>Bacteria</taxon>
        <taxon>Pseudomonadati</taxon>
        <taxon>Bacteroidota</taxon>
        <taxon>Bacteroidia</taxon>
        <taxon>Bacteroidales</taxon>
        <taxon>Candidatus Pullibacteroides</taxon>
    </lineage>
</organism>
<feature type="domain" description="Outer membrane protein beta-barrel" evidence="1">
    <location>
        <begin position="26"/>
        <end position="198"/>
    </location>
</feature>
<dbReference type="EMBL" id="JADIMZ010000062">
    <property type="protein sequence ID" value="MBO8432480.1"/>
    <property type="molecule type" value="Genomic_DNA"/>
</dbReference>
<comment type="caution">
    <text evidence="2">The sequence shown here is derived from an EMBL/GenBank/DDBJ whole genome shotgun (WGS) entry which is preliminary data.</text>
</comment>
<dbReference type="Pfam" id="PF13568">
    <property type="entry name" value="OMP_b-brl_2"/>
    <property type="match status" value="1"/>
</dbReference>
<protein>
    <submittedName>
        <fullName evidence="2">PorT family protein</fullName>
    </submittedName>
</protein>
<proteinExistence type="predicted"/>
<evidence type="ECO:0000313" key="2">
    <source>
        <dbReference type="EMBL" id="MBO8432480.1"/>
    </source>
</evidence>
<sequence length="224" mass="25493">MSNAYDENPVTPFRFSIDPQNKKRPFGIAVGYGQKQFRIRPSDKSLPTTKTSLTGLSSKKYSHTFSIGLTWMPEFKYGIAIQTGIYYDVTMEKAKEESDGVDTRYSSTDHSLSIPLRIQYRIELAKDFSLFIYAGPSFDIGLAFNVSEFLNDEKTSTEANNLYDNNLKRFNLLCGVGGGIRWKGLQLRAGGDWGLLNMVKETDNNFTYKLFINKPFTINLSYQF</sequence>
<dbReference type="Proteomes" id="UP000823612">
    <property type="component" value="Unassembled WGS sequence"/>
</dbReference>
<evidence type="ECO:0000313" key="3">
    <source>
        <dbReference type="Proteomes" id="UP000823612"/>
    </source>
</evidence>
<dbReference type="InterPro" id="IPR025665">
    <property type="entry name" value="Beta-barrel_OMP_2"/>
</dbReference>
<reference evidence="2" key="1">
    <citation type="submission" date="2020-10" db="EMBL/GenBank/DDBJ databases">
        <authorList>
            <person name="Gilroy R."/>
        </authorList>
    </citation>
    <scope>NUCLEOTIDE SEQUENCE</scope>
    <source>
        <strain evidence="2">2889</strain>
    </source>
</reference>
<evidence type="ECO:0000259" key="1">
    <source>
        <dbReference type="Pfam" id="PF13568"/>
    </source>
</evidence>
<name>A0A9D9DT55_9BACT</name>
<reference evidence="2" key="2">
    <citation type="journal article" date="2021" name="PeerJ">
        <title>Extensive microbial diversity within the chicken gut microbiome revealed by metagenomics and culture.</title>
        <authorList>
            <person name="Gilroy R."/>
            <person name="Ravi A."/>
            <person name="Getino M."/>
            <person name="Pursley I."/>
            <person name="Horton D.L."/>
            <person name="Alikhan N.F."/>
            <person name="Baker D."/>
            <person name="Gharbi K."/>
            <person name="Hall N."/>
            <person name="Watson M."/>
            <person name="Adriaenssens E.M."/>
            <person name="Foster-Nyarko E."/>
            <person name="Jarju S."/>
            <person name="Secka A."/>
            <person name="Antonio M."/>
            <person name="Oren A."/>
            <person name="Chaudhuri R.R."/>
            <person name="La Ragione R."/>
            <person name="Hildebrand F."/>
            <person name="Pallen M.J."/>
        </authorList>
    </citation>
    <scope>NUCLEOTIDE SEQUENCE</scope>
    <source>
        <strain evidence="2">2889</strain>
    </source>
</reference>
<accession>A0A9D9DT55</accession>
<gene>
    <name evidence="2" type="ORF">IAB08_04200</name>
</gene>
<dbReference type="AlphaFoldDB" id="A0A9D9DT55"/>